<evidence type="ECO:0000256" key="9">
    <source>
        <dbReference type="SAM" id="MobiDB-lite"/>
    </source>
</evidence>
<keyword evidence="7 8" id="KW-0472">Membrane</keyword>
<name>A0A9Q0KDL4_9MAGN</name>
<feature type="transmembrane region" description="Helical" evidence="8">
    <location>
        <begin position="545"/>
        <end position="564"/>
    </location>
</feature>
<feature type="compositionally biased region" description="Low complexity" evidence="9">
    <location>
        <begin position="854"/>
        <end position="868"/>
    </location>
</feature>
<evidence type="ECO:0000313" key="11">
    <source>
        <dbReference type="Proteomes" id="UP001141806"/>
    </source>
</evidence>
<evidence type="ECO:0000256" key="7">
    <source>
        <dbReference type="ARBA" id="ARBA00023136"/>
    </source>
</evidence>
<evidence type="ECO:0000256" key="6">
    <source>
        <dbReference type="ARBA" id="ARBA00022989"/>
    </source>
</evidence>
<reference evidence="10" key="1">
    <citation type="journal article" date="2023" name="Plant J.">
        <title>The genome of the king protea, Protea cynaroides.</title>
        <authorList>
            <person name="Chang J."/>
            <person name="Duong T.A."/>
            <person name="Schoeman C."/>
            <person name="Ma X."/>
            <person name="Roodt D."/>
            <person name="Barker N."/>
            <person name="Li Z."/>
            <person name="Van de Peer Y."/>
            <person name="Mizrachi E."/>
        </authorList>
    </citation>
    <scope>NUCLEOTIDE SEQUENCE</scope>
    <source>
        <tissue evidence="10">Young leaves</tissue>
    </source>
</reference>
<dbReference type="PANTHER" id="PTHR31187:SF13">
    <property type="entry name" value="ADP,ATP CARRIER PROTEIN 1, CHLOROPLASTIC"/>
    <property type="match status" value="1"/>
</dbReference>
<feature type="transmembrane region" description="Helical" evidence="8">
    <location>
        <begin position="691"/>
        <end position="710"/>
    </location>
</feature>
<evidence type="ECO:0000256" key="3">
    <source>
        <dbReference type="ARBA" id="ARBA00022692"/>
    </source>
</evidence>
<evidence type="ECO:0000256" key="2">
    <source>
        <dbReference type="ARBA" id="ARBA00022448"/>
    </source>
</evidence>
<keyword evidence="4 8" id="KW-0547">Nucleotide-binding</keyword>
<keyword evidence="8" id="KW-0150">Chloroplast</keyword>
<dbReference type="InterPro" id="IPR004667">
    <property type="entry name" value="ADP_ATP_car_bac_type"/>
</dbReference>
<gene>
    <name evidence="10" type="ORF">NE237_015107</name>
</gene>
<dbReference type="PANTHER" id="PTHR31187">
    <property type="match status" value="1"/>
</dbReference>
<comment type="similarity">
    <text evidence="8">Belongs to the ADP/ATP translocase tlc family.</text>
</comment>
<evidence type="ECO:0000256" key="8">
    <source>
        <dbReference type="RuleBase" id="RU363121"/>
    </source>
</evidence>
<keyword evidence="5 8" id="KW-0067">ATP-binding</keyword>
<feature type="region of interest" description="Disordered" evidence="9">
    <location>
        <begin position="803"/>
        <end position="868"/>
    </location>
</feature>
<protein>
    <recommendedName>
        <fullName evidence="8">ADP,ATP carrier protein</fullName>
    </recommendedName>
</protein>
<dbReference type="OrthoDB" id="2190844at2759"/>
<dbReference type="GO" id="GO:0005524">
    <property type="term" value="F:ATP binding"/>
    <property type="evidence" value="ECO:0007669"/>
    <property type="project" value="UniProtKB-KW"/>
</dbReference>
<feature type="transmembrane region" description="Helical" evidence="8">
    <location>
        <begin position="255"/>
        <end position="272"/>
    </location>
</feature>
<dbReference type="NCBIfam" id="TIGR00769">
    <property type="entry name" value="AAA"/>
    <property type="match status" value="1"/>
</dbReference>
<feature type="transmembrane region" description="Helical" evidence="8">
    <location>
        <begin position="322"/>
        <end position="342"/>
    </location>
</feature>
<feature type="transmembrane region" description="Helical" evidence="8">
    <location>
        <begin position="374"/>
        <end position="400"/>
    </location>
</feature>
<evidence type="ECO:0000256" key="5">
    <source>
        <dbReference type="ARBA" id="ARBA00022840"/>
    </source>
</evidence>
<proteinExistence type="inferred from homology"/>
<keyword evidence="8" id="KW-0934">Plastid</keyword>
<keyword evidence="2 8" id="KW-0813">Transport</keyword>
<dbReference type="AlphaFoldDB" id="A0A9Q0KDL4"/>
<accession>A0A9Q0KDL4</accession>
<comment type="subcellular location">
    <subcellularLocation>
        <location evidence="1">Membrane</location>
        <topology evidence="1">Multi-pass membrane protein</topology>
    </subcellularLocation>
    <subcellularLocation>
        <location evidence="8">Plastid</location>
        <location evidence="8">Chloroplast membrane</location>
        <topology evidence="8">Multi-pass membrane protein</topology>
    </subcellularLocation>
</comment>
<feature type="transmembrane region" description="Helical" evidence="8">
    <location>
        <begin position="576"/>
        <end position="599"/>
    </location>
</feature>
<keyword evidence="11" id="KW-1185">Reference proteome</keyword>
<dbReference type="GO" id="GO:0031969">
    <property type="term" value="C:chloroplast membrane"/>
    <property type="evidence" value="ECO:0007669"/>
    <property type="project" value="UniProtKB-SubCell"/>
</dbReference>
<sequence>MDSGCDGLLELKLEFMVVIGEINPIGSIRFKGSSGKKKKSKSWFAANLGDLPCLPFQANATGEIINIEIQTRIAVQVEAGQAFRPVTDGGTCPERPFPCNEMVATLLITSDAFKRAIARTGAIGFARLACLPMLPDLHLEVVVKRFHPFRNKKFKLGFSTQITLGFSDRSRRLSLRLSTSNRSEIRGISSSNQFIGFSSPPLFTLRTSHGIRPEPKASGFRCSASADTSAFASDSSPSELPAKFLGVEVSTLKKVIPLGLMFFCILFNYTILRDTKDVLVVTAKGSSAETIPFLKTWVNLPAAIGFMIVYNQLSNVLSKEALFYACMFPFIAFFGLFAFVLYPNVNVIHPTALADRLLEILGPSFLGPIALLRIWSFCIFYVMSELWGSVVVSLLFWGYANQITTVDEASQFYPLFGLGANVALVFSGRTVKYFSNLRKNLGPGVDGWALSVKGMMSIVVSLGILICGIYWGMNRYIKTESGRKKKKKEKTKMGTVESMKFLLSSRYIRDLATLVVAYGISINLVEITWKSKLKAQFPTPNEYSSFMGDFSSCTGIATFTMMLLSRFIFRKFGWGVAAAITPTVLLVTGIAFFSLVLFSDPLGPLFGTLGLTPLLAAVYVGAVQNIFSKSAKYSLFDPCKEMAYIPLDEDTKVKGKAAIDVVCNPLGKSGGALIQQFLILTFGSLSNSTPYLGGILLIIVLAWLAAARSLDLQFTPMVKKDLKDKLIEGKISAVNTRLTGKLEPKQGIRYRFISTLNRMGFIEGKYVPVVEDVSSSGGIQHLTVTKLDTKNQFEQPVATAIKSSGTEDDNHDGSGQHLTVTKLDRKNQFEEPVATAIKSSGTEDHNQDGSGHVSPESPSENEIPSNSS</sequence>
<evidence type="ECO:0000256" key="4">
    <source>
        <dbReference type="ARBA" id="ARBA00022741"/>
    </source>
</evidence>
<feature type="transmembrane region" description="Helical" evidence="8">
    <location>
        <begin position="454"/>
        <end position="477"/>
    </location>
</feature>
<feature type="transmembrane region" description="Helical" evidence="8">
    <location>
        <begin position="507"/>
        <end position="525"/>
    </location>
</feature>
<comment type="caution">
    <text evidence="10">The sequence shown here is derived from an EMBL/GenBank/DDBJ whole genome shotgun (WGS) entry which is preliminary data.</text>
</comment>
<feature type="transmembrane region" description="Helical" evidence="8">
    <location>
        <begin position="605"/>
        <end position="627"/>
    </location>
</feature>
<keyword evidence="6 8" id="KW-1133">Transmembrane helix</keyword>
<dbReference type="GO" id="GO:0005471">
    <property type="term" value="F:ATP:ADP antiporter activity"/>
    <property type="evidence" value="ECO:0007669"/>
    <property type="project" value="InterPro"/>
</dbReference>
<feature type="transmembrane region" description="Helical" evidence="8">
    <location>
        <begin position="412"/>
        <end position="434"/>
    </location>
</feature>
<dbReference type="Pfam" id="PF03219">
    <property type="entry name" value="TLC"/>
    <property type="match status" value="1"/>
</dbReference>
<keyword evidence="3 8" id="KW-0812">Transmembrane</keyword>
<evidence type="ECO:0000313" key="10">
    <source>
        <dbReference type="EMBL" id="KAJ4968406.1"/>
    </source>
</evidence>
<evidence type="ECO:0000256" key="1">
    <source>
        <dbReference type="ARBA" id="ARBA00004141"/>
    </source>
</evidence>
<organism evidence="10 11">
    <name type="scientific">Protea cynaroides</name>
    <dbReference type="NCBI Taxonomy" id="273540"/>
    <lineage>
        <taxon>Eukaryota</taxon>
        <taxon>Viridiplantae</taxon>
        <taxon>Streptophyta</taxon>
        <taxon>Embryophyta</taxon>
        <taxon>Tracheophyta</taxon>
        <taxon>Spermatophyta</taxon>
        <taxon>Magnoliopsida</taxon>
        <taxon>Proteales</taxon>
        <taxon>Proteaceae</taxon>
        <taxon>Protea</taxon>
    </lineage>
</organism>
<dbReference type="EMBL" id="JAMYWD010000006">
    <property type="protein sequence ID" value="KAJ4968406.1"/>
    <property type="molecule type" value="Genomic_DNA"/>
</dbReference>
<dbReference type="Proteomes" id="UP001141806">
    <property type="component" value="Unassembled WGS sequence"/>
</dbReference>